<feature type="domain" description="AMP-activated protein kinase glycogen-binding" evidence="3">
    <location>
        <begin position="4"/>
        <end position="80"/>
    </location>
</feature>
<name>A0AAD4CMM6_ASPNN</name>
<dbReference type="GO" id="GO:0019901">
    <property type="term" value="F:protein kinase binding"/>
    <property type="evidence" value="ECO:0007669"/>
    <property type="project" value="TreeGrafter"/>
</dbReference>
<dbReference type="InterPro" id="IPR050827">
    <property type="entry name" value="CRP1_MDG1_kinase"/>
</dbReference>
<feature type="compositionally biased region" description="Polar residues" evidence="2">
    <location>
        <begin position="354"/>
        <end position="366"/>
    </location>
</feature>
<protein>
    <recommendedName>
        <fullName evidence="3">AMP-activated protein kinase glycogen-binding domain-containing protein</fullName>
    </recommendedName>
</protein>
<gene>
    <name evidence="4" type="ORF">FE257_007636</name>
</gene>
<dbReference type="PANTHER" id="PTHR10343">
    <property type="entry name" value="5'-AMP-ACTIVATED PROTEIN KINASE , BETA SUBUNIT"/>
    <property type="match status" value="1"/>
</dbReference>
<feature type="compositionally biased region" description="Polar residues" evidence="2">
    <location>
        <begin position="382"/>
        <end position="405"/>
    </location>
</feature>
<feature type="compositionally biased region" description="Polar residues" evidence="2">
    <location>
        <begin position="188"/>
        <end position="200"/>
    </location>
</feature>
<dbReference type="InterPro" id="IPR013783">
    <property type="entry name" value="Ig-like_fold"/>
</dbReference>
<keyword evidence="5" id="KW-1185">Reference proteome</keyword>
<dbReference type="InterPro" id="IPR014756">
    <property type="entry name" value="Ig_E-set"/>
</dbReference>
<feature type="region of interest" description="Disordered" evidence="2">
    <location>
        <begin position="273"/>
        <end position="426"/>
    </location>
</feature>
<dbReference type="GO" id="GO:0007165">
    <property type="term" value="P:signal transduction"/>
    <property type="evidence" value="ECO:0007669"/>
    <property type="project" value="TreeGrafter"/>
</dbReference>
<feature type="region of interest" description="Disordered" evidence="2">
    <location>
        <begin position="136"/>
        <end position="216"/>
    </location>
</feature>
<reference evidence="4" key="2">
    <citation type="submission" date="2020-02" db="EMBL/GenBank/DDBJ databases">
        <authorList>
            <person name="Gilchrist C.L.M."/>
            <person name="Chooi Y.-H."/>
        </authorList>
    </citation>
    <scope>NUCLEOTIDE SEQUENCE</scope>
    <source>
        <strain evidence="4">MST-FP2251</strain>
    </source>
</reference>
<feature type="compositionally biased region" description="Basic and acidic residues" evidence="2">
    <location>
        <begin position="309"/>
        <end position="325"/>
    </location>
</feature>
<dbReference type="PANTHER" id="PTHR10343:SF81">
    <property type="entry name" value="CRUCIFORM DNA-RECOGNIZING PROTEIN 1-RELATED"/>
    <property type="match status" value="1"/>
</dbReference>
<dbReference type="GO" id="GO:0005737">
    <property type="term" value="C:cytoplasm"/>
    <property type="evidence" value="ECO:0007669"/>
    <property type="project" value="TreeGrafter"/>
</dbReference>
<evidence type="ECO:0000313" key="5">
    <source>
        <dbReference type="Proteomes" id="UP001194746"/>
    </source>
</evidence>
<sequence>MGSYTFRWPQSADEVFVTGTFDDWGKTIRLDRKGNVFEKEVQLPLTDEKIQYKFVVDGTWTTDNSVPEEDDGHSNINNVLYPEHIRTSPNSTTQNGTAAIMSGVTPDSTTAALAAGVPKTSNKDIVGDAALSSTAAGSTLEQRGTVPGTFPATPLGEAEQFSVNPIPASSGTGNPISLKPGEKVPDPSTFNSNTIQSTARTDPAGYEQNASYPVSGKEVNPANAIAVPPVSGNMIPESSLPMGDSSLGGAEPYTIQSAGPDSTTAALAAGVPLEPRGKQNVPADDVPNVVKKSISESHQDPEAAANRVAVEEKKEFEDELQHKVPLEQSAGAPAPTTAAATSETAPESSERQPDSTQLSPRATTPTEGGAAKTSAAAEPDNTVPSSGFGTTTAGENGARNGTQNGAKEETKKKRKSWFGRLKEKLK</sequence>
<dbReference type="GO" id="GO:0005634">
    <property type="term" value="C:nucleus"/>
    <property type="evidence" value="ECO:0007669"/>
    <property type="project" value="TreeGrafter"/>
</dbReference>
<comment type="similarity">
    <text evidence="1">Belongs to the CRP1/MDG1 family.</text>
</comment>
<evidence type="ECO:0000259" key="3">
    <source>
        <dbReference type="Pfam" id="PF16561"/>
    </source>
</evidence>
<organism evidence="4 5">
    <name type="scientific">Aspergillus nanangensis</name>
    <dbReference type="NCBI Taxonomy" id="2582783"/>
    <lineage>
        <taxon>Eukaryota</taxon>
        <taxon>Fungi</taxon>
        <taxon>Dikarya</taxon>
        <taxon>Ascomycota</taxon>
        <taxon>Pezizomycotina</taxon>
        <taxon>Eurotiomycetes</taxon>
        <taxon>Eurotiomycetidae</taxon>
        <taxon>Eurotiales</taxon>
        <taxon>Aspergillaceae</taxon>
        <taxon>Aspergillus</taxon>
        <taxon>Aspergillus subgen. Circumdati</taxon>
    </lineage>
</organism>
<dbReference type="InterPro" id="IPR032640">
    <property type="entry name" value="AMPK1_CBM"/>
</dbReference>
<accession>A0AAD4CMM6</accession>
<evidence type="ECO:0000256" key="2">
    <source>
        <dbReference type="SAM" id="MobiDB-lite"/>
    </source>
</evidence>
<evidence type="ECO:0000256" key="1">
    <source>
        <dbReference type="ARBA" id="ARBA00038216"/>
    </source>
</evidence>
<dbReference type="EMBL" id="VCAU01000039">
    <property type="protein sequence ID" value="KAF9889147.1"/>
    <property type="molecule type" value="Genomic_DNA"/>
</dbReference>
<feature type="region of interest" description="Disordered" evidence="2">
    <location>
        <begin position="236"/>
        <end position="260"/>
    </location>
</feature>
<dbReference type="SUPFAM" id="SSF81296">
    <property type="entry name" value="E set domains"/>
    <property type="match status" value="1"/>
</dbReference>
<feature type="compositionally biased region" description="Polar residues" evidence="2">
    <location>
        <begin position="161"/>
        <end position="175"/>
    </location>
</feature>
<evidence type="ECO:0000313" key="4">
    <source>
        <dbReference type="EMBL" id="KAF9889147.1"/>
    </source>
</evidence>
<dbReference type="Gene3D" id="2.60.40.10">
    <property type="entry name" value="Immunoglobulins"/>
    <property type="match status" value="1"/>
</dbReference>
<dbReference type="Proteomes" id="UP001194746">
    <property type="component" value="Unassembled WGS sequence"/>
</dbReference>
<dbReference type="CDD" id="cd02859">
    <property type="entry name" value="E_set_AMPKbeta_like_N"/>
    <property type="match status" value="1"/>
</dbReference>
<dbReference type="Pfam" id="PF16561">
    <property type="entry name" value="AMPK1_CBM"/>
    <property type="match status" value="1"/>
</dbReference>
<comment type="caution">
    <text evidence="4">The sequence shown here is derived from an EMBL/GenBank/DDBJ whole genome shotgun (WGS) entry which is preliminary data.</text>
</comment>
<dbReference type="GO" id="GO:0031588">
    <property type="term" value="C:nucleotide-activated protein kinase complex"/>
    <property type="evidence" value="ECO:0007669"/>
    <property type="project" value="TreeGrafter"/>
</dbReference>
<proteinExistence type="inferred from homology"/>
<feature type="compositionally biased region" description="Low complexity" evidence="2">
    <location>
        <begin position="329"/>
        <end position="347"/>
    </location>
</feature>
<dbReference type="AlphaFoldDB" id="A0AAD4CMM6"/>
<reference evidence="4" key="1">
    <citation type="journal article" date="2019" name="Beilstein J. Org. Chem.">
        <title>Nanangenines: drimane sesquiterpenoids as the dominant metabolite cohort of a novel Australian fungus, Aspergillus nanangensis.</title>
        <authorList>
            <person name="Lacey H.J."/>
            <person name="Gilchrist C.L.M."/>
            <person name="Crombie A."/>
            <person name="Kalaitzis J.A."/>
            <person name="Vuong D."/>
            <person name="Rutledge P.J."/>
            <person name="Turner P."/>
            <person name="Pitt J.I."/>
            <person name="Lacey E."/>
            <person name="Chooi Y.H."/>
            <person name="Piggott A.M."/>
        </authorList>
    </citation>
    <scope>NUCLEOTIDE SEQUENCE</scope>
    <source>
        <strain evidence="4">MST-FP2251</strain>
    </source>
</reference>